<name>A0ABP0WMH9_9BRYO</name>
<accession>A0ABP0WMH9</accession>
<reference evidence="6" key="1">
    <citation type="submission" date="2024-02" db="EMBL/GenBank/DDBJ databases">
        <authorList>
            <consortium name="ELIXIR-Norway"/>
            <consortium name="Elixir Norway"/>
        </authorList>
    </citation>
    <scope>NUCLEOTIDE SEQUENCE</scope>
</reference>
<dbReference type="EMBL" id="OZ020114">
    <property type="protein sequence ID" value="CAK9267599.1"/>
    <property type="molecule type" value="Genomic_DNA"/>
</dbReference>
<feature type="region of interest" description="Disordered" evidence="4">
    <location>
        <begin position="244"/>
        <end position="291"/>
    </location>
</feature>
<proteinExistence type="predicted"/>
<dbReference type="InterPro" id="IPR009057">
    <property type="entry name" value="Homeodomain-like_sf"/>
</dbReference>
<feature type="DNA-binding region" description="Homeobox" evidence="2">
    <location>
        <begin position="16"/>
        <end position="75"/>
    </location>
</feature>
<evidence type="ECO:0000256" key="1">
    <source>
        <dbReference type="ARBA" id="ARBA00004123"/>
    </source>
</evidence>
<sequence length="291" mass="33048">MASDDSSPAASLEKQKRGIRRKKSASQLELLEKVYAEDKFPSIGFRAGLTKELGLSEKQLQVWFTHRRRKDRRDGIDVDQLMPHGNNHCNSERQGDDDDEPELLQEMQLHLNSREEDGSCLKDRYPISVVEDDDDDDDDDDDVIIIESINAMDRSNAKLEKIQKPKPAIARKEIAPQLKQAGEKRPPFWRPNLEAEVNITNNAEAAHELAAIAAVEMQLRGPMQDDGPPLGFEFDSLPPDAFQEFTGRQGGIYSADRSENLLTGRGSARSSRKSKNLKFRDKKKRKLEYFN</sequence>
<protein>
    <recommendedName>
        <fullName evidence="5">Homeobox domain-containing protein</fullName>
    </recommendedName>
</protein>
<evidence type="ECO:0000256" key="2">
    <source>
        <dbReference type="PROSITE-ProRule" id="PRU00108"/>
    </source>
</evidence>
<dbReference type="PANTHER" id="PTHR36968">
    <property type="entry name" value="HOMEOBOX-DDT DOMAIN PROTEIN RLT2"/>
    <property type="match status" value="1"/>
</dbReference>
<dbReference type="InterPro" id="IPR001356">
    <property type="entry name" value="HD"/>
</dbReference>
<keyword evidence="7" id="KW-1185">Reference proteome</keyword>
<evidence type="ECO:0000313" key="6">
    <source>
        <dbReference type="EMBL" id="CAK9267599.1"/>
    </source>
</evidence>
<feature type="region of interest" description="Disordered" evidence="4">
    <location>
        <begin position="1"/>
        <end position="23"/>
    </location>
</feature>
<dbReference type="Pfam" id="PF00046">
    <property type="entry name" value="Homeodomain"/>
    <property type="match status" value="1"/>
</dbReference>
<feature type="region of interest" description="Disordered" evidence="4">
    <location>
        <begin position="67"/>
        <end position="100"/>
    </location>
</feature>
<keyword evidence="2 3" id="KW-0371">Homeobox</keyword>
<keyword evidence="2 3" id="KW-0539">Nucleus</keyword>
<dbReference type="InterPro" id="IPR044977">
    <property type="entry name" value="RLT1-3"/>
</dbReference>
<evidence type="ECO:0000313" key="7">
    <source>
        <dbReference type="Proteomes" id="UP001497444"/>
    </source>
</evidence>
<feature type="compositionally biased region" description="Basic residues" evidence="4">
    <location>
        <begin position="270"/>
        <end position="291"/>
    </location>
</feature>
<dbReference type="PROSITE" id="PS50071">
    <property type="entry name" value="HOMEOBOX_2"/>
    <property type="match status" value="1"/>
</dbReference>
<gene>
    <name evidence="6" type="ORF">CSSPJE1EN1_LOCUS13077</name>
</gene>
<organism evidence="6 7">
    <name type="scientific">Sphagnum jensenii</name>
    <dbReference type="NCBI Taxonomy" id="128206"/>
    <lineage>
        <taxon>Eukaryota</taxon>
        <taxon>Viridiplantae</taxon>
        <taxon>Streptophyta</taxon>
        <taxon>Embryophyta</taxon>
        <taxon>Bryophyta</taxon>
        <taxon>Sphagnophytina</taxon>
        <taxon>Sphagnopsida</taxon>
        <taxon>Sphagnales</taxon>
        <taxon>Sphagnaceae</taxon>
        <taxon>Sphagnum</taxon>
    </lineage>
</organism>
<keyword evidence="2 3" id="KW-0238">DNA-binding</keyword>
<evidence type="ECO:0000259" key="5">
    <source>
        <dbReference type="PROSITE" id="PS50071"/>
    </source>
</evidence>
<dbReference type="SUPFAM" id="SSF46689">
    <property type="entry name" value="Homeodomain-like"/>
    <property type="match status" value="1"/>
</dbReference>
<evidence type="ECO:0000256" key="3">
    <source>
        <dbReference type="RuleBase" id="RU000682"/>
    </source>
</evidence>
<evidence type="ECO:0000256" key="4">
    <source>
        <dbReference type="SAM" id="MobiDB-lite"/>
    </source>
</evidence>
<comment type="subcellular location">
    <subcellularLocation>
        <location evidence="1 2 3">Nucleus</location>
    </subcellularLocation>
</comment>
<dbReference type="PANTHER" id="PTHR36968:SF5">
    <property type="entry name" value="HOMEOBOX-DDT DOMAIN PROTEIN RLT2"/>
    <property type="match status" value="1"/>
</dbReference>
<feature type="domain" description="Homeobox" evidence="5">
    <location>
        <begin position="14"/>
        <end position="74"/>
    </location>
</feature>
<dbReference type="Gene3D" id="1.10.10.60">
    <property type="entry name" value="Homeodomain-like"/>
    <property type="match status" value="1"/>
</dbReference>
<dbReference type="SMART" id="SM00389">
    <property type="entry name" value="HOX"/>
    <property type="match status" value="1"/>
</dbReference>
<dbReference type="CDD" id="cd00086">
    <property type="entry name" value="homeodomain"/>
    <property type="match status" value="1"/>
</dbReference>
<dbReference type="Proteomes" id="UP001497444">
    <property type="component" value="Chromosome 19"/>
</dbReference>